<evidence type="ECO:0000256" key="3">
    <source>
        <dbReference type="ARBA" id="ARBA00022448"/>
    </source>
</evidence>
<name>A0A9W8AWL7_9FUNG</name>
<evidence type="ECO:0000259" key="10">
    <source>
        <dbReference type="Pfam" id="PF13967"/>
    </source>
</evidence>
<feature type="compositionally biased region" description="Polar residues" evidence="7">
    <location>
        <begin position="1185"/>
        <end position="1194"/>
    </location>
</feature>
<dbReference type="InterPro" id="IPR027815">
    <property type="entry name" value="CSC1/OSCA1-like_cyt"/>
</dbReference>
<evidence type="ECO:0000256" key="2">
    <source>
        <dbReference type="ARBA" id="ARBA00007779"/>
    </source>
</evidence>
<feature type="transmembrane region" description="Helical" evidence="8">
    <location>
        <begin position="101"/>
        <end position="123"/>
    </location>
</feature>
<dbReference type="InterPro" id="IPR045122">
    <property type="entry name" value="Csc1-like"/>
</dbReference>
<dbReference type="OrthoDB" id="1689567at2759"/>
<evidence type="ECO:0000256" key="5">
    <source>
        <dbReference type="ARBA" id="ARBA00022989"/>
    </source>
</evidence>
<dbReference type="GO" id="GO:0005886">
    <property type="term" value="C:plasma membrane"/>
    <property type="evidence" value="ECO:0007669"/>
    <property type="project" value="TreeGrafter"/>
</dbReference>
<feature type="region of interest" description="Disordered" evidence="7">
    <location>
        <begin position="1546"/>
        <end position="1579"/>
    </location>
</feature>
<feature type="region of interest" description="Disordered" evidence="7">
    <location>
        <begin position="907"/>
        <end position="940"/>
    </location>
</feature>
<comment type="caution">
    <text evidence="12">The sequence shown here is derived from an EMBL/GenBank/DDBJ whole genome shotgun (WGS) entry which is preliminary data.</text>
</comment>
<evidence type="ECO:0000256" key="8">
    <source>
        <dbReference type="SAM" id="Phobius"/>
    </source>
</evidence>
<dbReference type="PANTHER" id="PTHR13018:SF5">
    <property type="entry name" value="RE44586P"/>
    <property type="match status" value="1"/>
</dbReference>
<dbReference type="InterPro" id="IPR032880">
    <property type="entry name" value="CSC1/OSCA1-like_N"/>
</dbReference>
<dbReference type="Pfam" id="PF13967">
    <property type="entry name" value="RSN1_TM"/>
    <property type="match status" value="1"/>
</dbReference>
<feature type="transmembrane region" description="Helical" evidence="8">
    <location>
        <begin position="488"/>
        <end position="507"/>
    </location>
</feature>
<feature type="transmembrane region" description="Helical" evidence="8">
    <location>
        <begin position="711"/>
        <end position="731"/>
    </location>
</feature>
<evidence type="ECO:0000256" key="4">
    <source>
        <dbReference type="ARBA" id="ARBA00022692"/>
    </source>
</evidence>
<feature type="region of interest" description="Disordered" evidence="7">
    <location>
        <begin position="778"/>
        <end position="819"/>
    </location>
</feature>
<feature type="region of interest" description="Disordered" evidence="7">
    <location>
        <begin position="1185"/>
        <end position="1233"/>
    </location>
</feature>
<feature type="compositionally biased region" description="Low complexity" evidence="7">
    <location>
        <begin position="800"/>
        <end position="810"/>
    </location>
</feature>
<comment type="similarity">
    <text evidence="2">Belongs to the CSC1 (TC 1.A.17) family.</text>
</comment>
<keyword evidence="3" id="KW-0813">Transport</keyword>
<protein>
    <submittedName>
        <fullName evidence="12">Uncharacterized protein</fullName>
    </submittedName>
</protein>
<sequence length="1579" mass="175906">MATLENAQYEKDLVGVGVQLGVAGVIIVTCVHLFEVLRKRPRFQHLFTPRCRLVKNPTPPIPPGLYAWLPHVWRLDEEFYYTHVGLDAVMHLRFLRMAAQLFGIVGLLIFAVLMPINYLTHTMENAREVSQFSISNIPPQSHYFWAHLVFMYVLCFALMYLLLRNSLDYAKMLSDSMLLKVTSGSIVPRSVLVSHIPRELRNDATLKHFFESLGLGPVDSATMIRNYSKLNRRINQRKAVLQSLEQSHLDLARAFVALARRNQSFLMEVPVHDDPKAVMHNQACEDMLHYLQLIRKGRKGRKDLTALFEKDPMFFWRALSNLHRPLLDSSQPKLRVKNISESDWDPTIDTLLYKLAKVERRVRQLRQPTKVAENFKPTRYGVVTFRHYNAAQACIRLTVSGQLHHLSTTTCPEPRDLMWSHFLFDERQKLVRFLVVNGCVWTLIIVWLIPMVPFVGLASLDNLIKLFPFLEPLSVNTPWVKNFIERNVPSMLTSALMVILPFIVFAISRLQFFPSHSALEETVIQRNFYFSIFNVLIFFCAGPPLIKSIEAWWKNPISLLDTLASSLTGQGEAFFINYVIFTSCSHALELSQIGIPLISTIFADNRWLLSTPRKAQRYRSPWSFPYFYYLPTHMLIFVISLTFVVTTPLMIPFSLYYFFSAYIVYKHQFAYAYVKQYEANGRYWIHMLNFSMFGMCFTVIMFILVMSLKKAVAAAIATAPLLLMCLAFAMYMRRNLFPRMKTVPLQRTAVTHLPAEQNQEEPGTVGYARTFPRMTSPLARASRDQGGGQIGTDRPGDSGSGSHSESSSSSCDRPSGALSSMSESYIFPERDTDTMDTLTTMGTQTRPPALPAWYRPWMRYLGLQALCYHWHGFCKSLVTSTIDYKPKDLEAVQMYRGTQPVLERVITSTSTPDGGRGGAATRRRGNTLTLGSSGGEDRLGVPTVHGKVANEDLLAPPGSTVLTNPLRGTCRNSPHLRPAMRVSRALSFHSICGSEVSHNEGPVSNLKLCQDLSTPLESYLHPRLIKALSRRLWVPANPLQRLYHDLEAECIELDAALVTAALLATNPKAGQLRSTYKIAEQYEWLSSSKKSLLNHIPYFYKINRTAKDLTAGTQKLLTEITTDLTGELKKKTSPVPGDRSPPADGGRIPRSRSSEVPRSNRRSGLGSRNEVGASFLGILRSSFARTRSSEDPQPTSQASHSLSNSTLSASEKEEESNLSMTLRSHPSRSLLDGHASMRQGEDYLHTTPVKVTSNNNSNTPNRESEPTSDTTLTRSVGDATVELGFRAFNHSPPPVLSVTDGNSNVHDCPSSGPAHPLTVAPPVSAATRRHSFSLLDFSPTVVSTALPDQSVYPSTVHQDRSLRRLSWRPRVHFTGVSQRDVGVEAWPLLQTRRKGGNTTPESYPSPPSIAGGAKDGGGGNTLELLPVYGLGRSVTMPFPAAMDHHPNSLHESCAITVYDSPPAGSSTAAATSSPSAQYISRRLTAQSMQGDRCVVPAAMTSGAVYTLGNGSDQVAIDGLNTRSPAHLPQNRGRHSLAASDELLGMLSDGLSHDDSDSDGSGSDAEGDATEMRGLYEEDW</sequence>
<accession>A0A9W8AWL7</accession>
<comment type="subcellular location">
    <subcellularLocation>
        <location evidence="1">Membrane</location>
        <topology evidence="1">Multi-pass membrane protein</topology>
    </subcellularLocation>
</comment>
<evidence type="ECO:0000259" key="11">
    <source>
        <dbReference type="Pfam" id="PF14703"/>
    </source>
</evidence>
<evidence type="ECO:0000256" key="1">
    <source>
        <dbReference type="ARBA" id="ARBA00004141"/>
    </source>
</evidence>
<dbReference type="GO" id="GO:0005227">
    <property type="term" value="F:calcium-activated cation channel activity"/>
    <property type="evidence" value="ECO:0007669"/>
    <property type="project" value="InterPro"/>
</dbReference>
<gene>
    <name evidence="12" type="ORF">IWQ62_000132</name>
</gene>
<evidence type="ECO:0000259" key="9">
    <source>
        <dbReference type="Pfam" id="PF02714"/>
    </source>
</evidence>
<dbReference type="Proteomes" id="UP001150925">
    <property type="component" value="Unassembled WGS sequence"/>
</dbReference>
<feature type="compositionally biased region" description="Polar residues" evidence="7">
    <location>
        <begin position="1249"/>
        <end position="1273"/>
    </location>
</feature>
<feature type="domain" description="CSC1/OSCA1-like cytosolic" evidence="11">
    <location>
        <begin position="189"/>
        <end position="421"/>
    </location>
</feature>
<feature type="transmembrane region" description="Helical" evidence="8">
    <location>
        <begin position="624"/>
        <end position="643"/>
    </location>
</feature>
<feature type="domain" description="CSC1/OSCA1-like N-terminal transmembrane" evidence="10">
    <location>
        <begin position="16"/>
        <end position="164"/>
    </location>
</feature>
<feature type="region of interest" description="Disordered" evidence="7">
    <location>
        <begin position="1248"/>
        <end position="1273"/>
    </location>
</feature>
<dbReference type="InterPro" id="IPR003864">
    <property type="entry name" value="CSC1/OSCA1-like_7TM"/>
</dbReference>
<keyword evidence="4 8" id="KW-0812">Transmembrane</keyword>
<feature type="transmembrane region" description="Helical" evidence="8">
    <location>
        <begin position="143"/>
        <end position="163"/>
    </location>
</feature>
<keyword evidence="6 8" id="KW-0472">Membrane</keyword>
<feature type="transmembrane region" description="Helical" evidence="8">
    <location>
        <begin position="13"/>
        <end position="34"/>
    </location>
</feature>
<keyword evidence="13" id="KW-1185">Reference proteome</keyword>
<feature type="transmembrane region" description="Helical" evidence="8">
    <location>
        <begin position="528"/>
        <end position="546"/>
    </location>
</feature>
<evidence type="ECO:0000256" key="6">
    <source>
        <dbReference type="ARBA" id="ARBA00023136"/>
    </source>
</evidence>
<dbReference type="Pfam" id="PF14703">
    <property type="entry name" value="PHM7_cyt"/>
    <property type="match status" value="1"/>
</dbReference>
<feature type="region of interest" description="Disordered" evidence="7">
    <location>
        <begin position="1127"/>
        <end position="1169"/>
    </location>
</feature>
<feature type="compositionally biased region" description="Low complexity" evidence="7">
    <location>
        <begin position="1195"/>
        <end position="1209"/>
    </location>
</feature>
<feature type="transmembrane region" description="Helical" evidence="8">
    <location>
        <begin position="686"/>
        <end position="705"/>
    </location>
</feature>
<evidence type="ECO:0000256" key="7">
    <source>
        <dbReference type="SAM" id="MobiDB-lite"/>
    </source>
</evidence>
<dbReference type="EMBL" id="JANBPY010000004">
    <property type="protein sequence ID" value="KAJ1970163.1"/>
    <property type="molecule type" value="Genomic_DNA"/>
</dbReference>
<organism evidence="12 13">
    <name type="scientific">Dispira parvispora</name>
    <dbReference type="NCBI Taxonomy" id="1520584"/>
    <lineage>
        <taxon>Eukaryota</taxon>
        <taxon>Fungi</taxon>
        <taxon>Fungi incertae sedis</taxon>
        <taxon>Zoopagomycota</taxon>
        <taxon>Kickxellomycotina</taxon>
        <taxon>Dimargaritomycetes</taxon>
        <taxon>Dimargaritales</taxon>
        <taxon>Dimargaritaceae</taxon>
        <taxon>Dispira</taxon>
    </lineage>
</organism>
<dbReference type="PANTHER" id="PTHR13018">
    <property type="entry name" value="PROBABLE MEMBRANE PROTEIN DUF221-RELATED"/>
    <property type="match status" value="1"/>
</dbReference>
<evidence type="ECO:0000313" key="13">
    <source>
        <dbReference type="Proteomes" id="UP001150925"/>
    </source>
</evidence>
<proteinExistence type="inferred from homology"/>
<feature type="transmembrane region" description="Helical" evidence="8">
    <location>
        <begin position="649"/>
        <end position="665"/>
    </location>
</feature>
<reference evidence="12" key="1">
    <citation type="submission" date="2022-07" db="EMBL/GenBank/DDBJ databases">
        <title>Phylogenomic reconstructions and comparative analyses of Kickxellomycotina fungi.</title>
        <authorList>
            <person name="Reynolds N.K."/>
            <person name="Stajich J.E."/>
            <person name="Barry K."/>
            <person name="Grigoriev I.V."/>
            <person name="Crous P."/>
            <person name="Smith M.E."/>
        </authorList>
    </citation>
    <scope>NUCLEOTIDE SEQUENCE</scope>
    <source>
        <strain evidence="12">RSA 1196</strain>
    </source>
</reference>
<feature type="transmembrane region" description="Helical" evidence="8">
    <location>
        <begin position="430"/>
        <end position="449"/>
    </location>
</feature>
<evidence type="ECO:0000313" key="12">
    <source>
        <dbReference type="EMBL" id="KAJ1970163.1"/>
    </source>
</evidence>
<dbReference type="Pfam" id="PF02714">
    <property type="entry name" value="RSN1_7TM"/>
    <property type="match status" value="1"/>
</dbReference>
<keyword evidence="5 8" id="KW-1133">Transmembrane helix</keyword>
<feature type="compositionally biased region" description="Basic and acidic residues" evidence="7">
    <location>
        <begin position="1569"/>
        <end position="1579"/>
    </location>
</feature>
<feature type="region of interest" description="Disordered" evidence="7">
    <location>
        <begin position="1392"/>
        <end position="1416"/>
    </location>
</feature>
<feature type="domain" description="CSC1/OSCA1-like 7TM region" evidence="9">
    <location>
        <begin position="433"/>
        <end position="705"/>
    </location>
</feature>